<keyword evidence="1" id="KW-0812">Transmembrane</keyword>
<dbReference type="NCBIfam" id="TIGR02532">
    <property type="entry name" value="IV_pilin_GFxxxE"/>
    <property type="match status" value="1"/>
</dbReference>
<dbReference type="Pfam" id="PF07963">
    <property type="entry name" value="N_methyl"/>
    <property type="match status" value="1"/>
</dbReference>
<evidence type="ECO:0000313" key="2">
    <source>
        <dbReference type="EMBL" id="MBR9651480.1"/>
    </source>
</evidence>
<protein>
    <submittedName>
        <fullName evidence="2">Prepilin-type N-terminal cleavage/methylation domain-containing protein</fullName>
    </submittedName>
</protein>
<name>A0ABS5HR95_9RHOB</name>
<dbReference type="Proteomes" id="UP001195941">
    <property type="component" value="Unassembled WGS sequence"/>
</dbReference>
<keyword evidence="1" id="KW-1133">Transmembrane helix</keyword>
<dbReference type="EMBL" id="JADMKU010000007">
    <property type="protein sequence ID" value="MBR9651480.1"/>
    <property type="molecule type" value="Genomic_DNA"/>
</dbReference>
<dbReference type="SUPFAM" id="SSF54523">
    <property type="entry name" value="Pili subunits"/>
    <property type="match status" value="1"/>
</dbReference>
<dbReference type="RefSeq" id="WP_212700993.1">
    <property type="nucleotide sequence ID" value="NZ_JADMKU010000007.1"/>
</dbReference>
<evidence type="ECO:0000313" key="3">
    <source>
        <dbReference type="Proteomes" id="UP001195941"/>
    </source>
</evidence>
<keyword evidence="1" id="KW-0472">Membrane</keyword>
<accession>A0ABS5HR95</accession>
<dbReference type="InterPro" id="IPR045584">
    <property type="entry name" value="Pilin-like"/>
</dbReference>
<organism evidence="2 3">
    <name type="scientific">Thalassovita aquimarina</name>
    <dbReference type="NCBI Taxonomy" id="2785917"/>
    <lineage>
        <taxon>Bacteria</taxon>
        <taxon>Pseudomonadati</taxon>
        <taxon>Pseudomonadota</taxon>
        <taxon>Alphaproteobacteria</taxon>
        <taxon>Rhodobacterales</taxon>
        <taxon>Roseobacteraceae</taxon>
        <taxon>Thalassovita</taxon>
    </lineage>
</organism>
<proteinExistence type="predicted"/>
<dbReference type="PROSITE" id="PS00409">
    <property type="entry name" value="PROKAR_NTER_METHYL"/>
    <property type="match status" value="1"/>
</dbReference>
<gene>
    <name evidence="2" type="ORF">IT775_10135</name>
</gene>
<feature type="transmembrane region" description="Helical" evidence="1">
    <location>
        <begin position="27"/>
        <end position="49"/>
    </location>
</feature>
<evidence type="ECO:0000256" key="1">
    <source>
        <dbReference type="SAM" id="Phobius"/>
    </source>
</evidence>
<comment type="caution">
    <text evidence="2">The sequence shown here is derived from an EMBL/GenBank/DDBJ whole genome shotgun (WGS) entry which is preliminary data.</text>
</comment>
<dbReference type="Gene3D" id="3.55.40.10">
    <property type="entry name" value="minor pseudopilin epsh domain"/>
    <property type="match status" value="1"/>
</dbReference>
<keyword evidence="3" id="KW-1185">Reference proteome</keyword>
<reference evidence="2 3" key="1">
    <citation type="journal article" date="2021" name="Arch. Microbiol.">
        <title>Thalassobius aquimarinus sp. nov., isolated from the Sea of Japan seashore.</title>
        <authorList>
            <person name="Kurilenko V.V."/>
            <person name="Romanenko L.A."/>
            <person name="Chernysheva N.Y."/>
            <person name="Velansky P.V."/>
            <person name="Tekutyeva L.A."/>
            <person name="Isaeva M.P."/>
            <person name="Mikhailov V.V."/>
        </authorList>
    </citation>
    <scope>NUCLEOTIDE SEQUENCE [LARGE SCALE GENOMIC DNA]</scope>
    <source>
        <strain evidence="2 3">KMM 8518</strain>
    </source>
</reference>
<dbReference type="InterPro" id="IPR012902">
    <property type="entry name" value="N_methyl_site"/>
</dbReference>
<sequence length="166" mass="17555">MGRALDRPPATLAPGATPPPHDAGFTLIELLIAVAVMAVLAVGVSLTALRGPREESDLALFRSQVETARLLAVTGQQSRGLNITARGMRLAKHTDSGWTQSENELLWRGRVVLDVPTTARPGGIDTPSLVFLANGQTTPFRVTFSHAGRSAECRSDGWTGLICDGG</sequence>